<feature type="domain" description="Transglutaminase-like" evidence="1">
    <location>
        <begin position="165"/>
        <end position="235"/>
    </location>
</feature>
<dbReference type="GO" id="GO:0005737">
    <property type="term" value="C:cytoplasm"/>
    <property type="evidence" value="ECO:0007669"/>
    <property type="project" value="TreeGrafter"/>
</dbReference>
<dbReference type="Pfam" id="PF23265">
    <property type="entry name" value="Ig-like_KY"/>
    <property type="match status" value="1"/>
</dbReference>
<name>A0A8W8IKI8_MAGGI</name>
<dbReference type="AlphaFoldDB" id="A0A8W8IKI8"/>
<protein>
    <recommendedName>
        <fullName evidence="1">Transglutaminase-like domain-containing protein</fullName>
    </recommendedName>
</protein>
<evidence type="ECO:0000259" key="1">
    <source>
        <dbReference type="SMART" id="SM00460"/>
    </source>
</evidence>
<accession>A0A8W8IKI8</accession>
<evidence type="ECO:0000313" key="2">
    <source>
        <dbReference type="EnsemblMetazoa" id="G14442.2:cds"/>
    </source>
</evidence>
<dbReference type="Gene3D" id="3.10.620.30">
    <property type="match status" value="1"/>
</dbReference>
<dbReference type="EnsemblMetazoa" id="G14442.2">
    <property type="protein sequence ID" value="G14442.2:cds"/>
    <property type="gene ID" value="G14442"/>
</dbReference>
<dbReference type="PANTHER" id="PTHR46333">
    <property type="entry name" value="CYTOKINESIS PROTEIN 3"/>
    <property type="match status" value="1"/>
</dbReference>
<dbReference type="InterPro" id="IPR052557">
    <property type="entry name" value="CAP/Cytokinesis_protein"/>
</dbReference>
<proteinExistence type="predicted"/>
<evidence type="ECO:0000313" key="3">
    <source>
        <dbReference type="Proteomes" id="UP000005408"/>
    </source>
</evidence>
<dbReference type="SMART" id="SM00460">
    <property type="entry name" value="TGc"/>
    <property type="match status" value="1"/>
</dbReference>
<dbReference type="Pfam" id="PF01841">
    <property type="entry name" value="Transglut_core"/>
    <property type="match status" value="1"/>
</dbReference>
<reference evidence="2" key="1">
    <citation type="submission" date="2022-08" db="UniProtKB">
        <authorList>
            <consortium name="EnsemblMetazoa"/>
        </authorList>
    </citation>
    <scope>IDENTIFICATION</scope>
    <source>
        <strain evidence="2">05x7-T-G4-1.051#20</strain>
    </source>
</reference>
<dbReference type="PANTHER" id="PTHR46333:SF2">
    <property type="entry name" value="CYTOKINESIS PROTEIN 3"/>
    <property type="match status" value="1"/>
</dbReference>
<dbReference type="InterPro" id="IPR056564">
    <property type="entry name" value="Ig-like_KY"/>
</dbReference>
<dbReference type="SUPFAM" id="SSF54001">
    <property type="entry name" value="Cysteine proteinases"/>
    <property type="match status" value="1"/>
</dbReference>
<organism evidence="2 3">
    <name type="scientific">Magallana gigas</name>
    <name type="common">Pacific oyster</name>
    <name type="synonym">Crassostrea gigas</name>
    <dbReference type="NCBI Taxonomy" id="29159"/>
    <lineage>
        <taxon>Eukaryota</taxon>
        <taxon>Metazoa</taxon>
        <taxon>Spiralia</taxon>
        <taxon>Lophotrochozoa</taxon>
        <taxon>Mollusca</taxon>
        <taxon>Bivalvia</taxon>
        <taxon>Autobranchia</taxon>
        <taxon>Pteriomorphia</taxon>
        <taxon>Ostreida</taxon>
        <taxon>Ostreoidea</taxon>
        <taxon>Ostreidae</taxon>
        <taxon>Magallana</taxon>
    </lineage>
</organism>
<sequence>MAKIVFIETIPPCIFPHCPLYDLIFHQNIGQLHKPTRMGNSPTVEVYLTSDDVVSGDVVGFFCGPGNQGRIRSKPVPNLKVPGFKKKDILADKDLEKFGEIDEHALHTPSNAASSVKSLVNYLAPMTATDVEKVRAIYRWITANISHEASHSMDDDSMTSEPSTVLGRRCTHADGYATLFAAMCKSAGVPVVTLSGFAKRFDYDPEIPFTSRDKPNHSWNAVFVEEDWRFVDCCWGAGREDEAGRWTPKFEEFWFLTDPDKFINDHYPCMSTDTKIITNWQLMKQPISLDEFNKTVRLEEVCKEWGIELSYTEPILIFRKEIHITLAASVLLRNVIATLETVDRVSMDEYTVVYRFDTLTFSIQCRPPSPGTYVLKIFGKRDGVQSERPKLLLRYNLKCTDCNNYVKSLPYVYTHAQTYQCTLHEPNSRELPSKSEVRIRLSSSHLRQVNVEDIPLECDENGTWEGVVMTPQAGETIVIFGSTSDELQGRFNSLYKFFIV</sequence>
<dbReference type="InterPro" id="IPR002931">
    <property type="entry name" value="Transglutaminase-like"/>
</dbReference>
<dbReference type="Proteomes" id="UP000005408">
    <property type="component" value="Unassembled WGS sequence"/>
</dbReference>
<dbReference type="InterPro" id="IPR038765">
    <property type="entry name" value="Papain-like_cys_pep_sf"/>
</dbReference>
<keyword evidence="3" id="KW-1185">Reference proteome</keyword>